<feature type="compositionally biased region" description="Low complexity" evidence="4">
    <location>
        <begin position="11"/>
        <end position="25"/>
    </location>
</feature>
<feature type="region of interest" description="Disordered" evidence="4">
    <location>
        <begin position="1"/>
        <end position="174"/>
    </location>
</feature>
<dbReference type="AlphaFoldDB" id="A0A8U7NER4"/>
<dbReference type="InterPro" id="IPR036300">
    <property type="entry name" value="MIR_dom_sf"/>
</dbReference>
<dbReference type="Proteomes" id="UP000694553">
    <property type="component" value="Unassembled WGS sequence"/>
</dbReference>
<dbReference type="SMART" id="SM00472">
    <property type="entry name" value="MIR"/>
    <property type="match status" value="3"/>
</dbReference>
<dbReference type="SUPFAM" id="SSF82109">
    <property type="entry name" value="MIR domain"/>
    <property type="match status" value="1"/>
</dbReference>
<feature type="compositionally biased region" description="Pro residues" evidence="4">
    <location>
        <begin position="121"/>
        <end position="138"/>
    </location>
</feature>
<dbReference type="GO" id="GO:0032991">
    <property type="term" value="C:protein-containing complex"/>
    <property type="evidence" value="ECO:0007669"/>
    <property type="project" value="UniProtKB-ARBA"/>
</dbReference>
<evidence type="ECO:0000256" key="3">
    <source>
        <dbReference type="ARBA" id="ARBA00022737"/>
    </source>
</evidence>
<dbReference type="Gene3D" id="2.80.10.50">
    <property type="match status" value="1"/>
</dbReference>
<comment type="subcellular location">
    <subcellularLocation>
        <location evidence="1">Secreted</location>
    </subcellularLocation>
</comment>
<evidence type="ECO:0000313" key="6">
    <source>
        <dbReference type="Proteomes" id="UP000694553"/>
    </source>
</evidence>
<evidence type="ECO:0000313" key="5">
    <source>
        <dbReference type="Ensembl" id="ENSCMUP00000028056.1"/>
    </source>
</evidence>
<dbReference type="CDD" id="cd23293">
    <property type="entry name" value="beta-trefoil_MIR_SDF2_meta"/>
    <property type="match status" value="1"/>
</dbReference>
<organism evidence="5 6">
    <name type="scientific">Corvus moneduloides</name>
    <name type="common">New Caledonian crow</name>
    <dbReference type="NCBI Taxonomy" id="1196302"/>
    <lineage>
        <taxon>Eukaryota</taxon>
        <taxon>Metazoa</taxon>
        <taxon>Chordata</taxon>
        <taxon>Craniata</taxon>
        <taxon>Vertebrata</taxon>
        <taxon>Euteleostomi</taxon>
        <taxon>Archelosauria</taxon>
        <taxon>Archosauria</taxon>
        <taxon>Dinosauria</taxon>
        <taxon>Saurischia</taxon>
        <taxon>Theropoda</taxon>
        <taxon>Coelurosauria</taxon>
        <taxon>Aves</taxon>
        <taxon>Neognathae</taxon>
        <taxon>Neoaves</taxon>
        <taxon>Telluraves</taxon>
        <taxon>Australaves</taxon>
        <taxon>Passeriformes</taxon>
        <taxon>Corvoidea</taxon>
        <taxon>Corvidae</taxon>
        <taxon>Corvus</taxon>
    </lineage>
</organism>
<feature type="compositionally biased region" description="Low complexity" evidence="4">
    <location>
        <begin position="40"/>
        <end position="54"/>
    </location>
</feature>
<reference evidence="6" key="1">
    <citation type="submission" date="2019-10" db="EMBL/GenBank/DDBJ databases">
        <title>Corvus moneduloides (New Caledonian crow) genome, bCorMon1, primary haplotype.</title>
        <authorList>
            <person name="Rutz C."/>
            <person name="Fungtammasan C."/>
            <person name="Mountcastle J."/>
            <person name="Formenti G."/>
            <person name="Chow W."/>
            <person name="Howe K."/>
            <person name="Steele M.P."/>
            <person name="Fernandes J."/>
            <person name="Gilbert M.T.P."/>
            <person name="Fedrigo O."/>
            <person name="Jarvis E.D."/>
            <person name="Gemmell N."/>
        </authorList>
    </citation>
    <scope>NUCLEOTIDE SEQUENCE [LARGE SCALE GENOMIC DNA]</scope>
</reference>
<evidence type="ECO:0000256" key="1">
    <source>
        <dbReference type="ARBA" id="ARBA00004613"/>
    </source>
</evidence>
<dbReference type="PANTHER" id="PTHR46809">
    <property type="entry name" value="STROMAL CELL-DERIVED FACTOR 2-LIKE PROTEIN"/>
    <property type="match status" value="1"/>
</dbReference>
<gene>
    <name evidence="5" type="primary">SDF2</name>
</gene>
<name>A0A8U7NER4_CORMO</name>
<dbReference type="Pfam" id="PF02815">
    <property type="entry name" value="MIR"/>
    <property type="match status" value="1"/>
</dbReference>
<dbReference type="FunFam" id="2.80.10.50:FF:000023">
    <property type="entry name" value="Stromal cell-derived factor 2-like 1"/>
    <property type="match status" value="1"/>
</dbReference>
<reference evidence="5" key="3">
    <citation type="submission" date="2025-09" db="UniProtKB">
        <authorList>
            <consortium name="Ensembl"/>
        </authorList>
    </citation>
    <scope>IDENTIFICATION</scope>
</reference>
<dbReference type="PROSITE" id="PS50919">
    <property type="entry name" value="MIR"/>
    <property type="match status" value="3"/>
</dbReference>
<dbReference type="InterPro" id="IPR016093">
    <property type="entry name" value="MIR_motif"/>
</dbReference>
<dbReference type="Ensembl" id="ENSCMUT00000034108.1">
    <property type="protein sequence ID" value="ENSCMUP00000028056.1"/>
    <property type="gene ID" value="ENSCMUG00000019246.1"/>
</dbReference>
<accession>A0A8U7NER4</accession>
<dbReference type="PANTHER" id="PTHR46809:SF3">
    <property type="entry name" value="STROMAL CELL-DERIVED FACTOR 2"/>
    <property type="match status" value="1"/>
</dbReference>
<reference evidence="5" key="2">
    <citation type="submission" date="2025-08" db="UniProtKB">
        <authorList>
            <consortium name="Ensembl"/>
        </authorList>
    </citation>
    <scope>IDENTIFICATION</scope>
</reference>
<evidence type="ECO:0000256" key="2">
    <source>
        <dbReference type="ARBA" id="ARBA00022729"/>
    </source>
</evidence>
<keyword evidence="3" id="KW-0677">Repeat</keyword>
<evidence type="ECO:0000256" key="4">
    <source>
        <dbReference type="SAM" id="MobiDB-lite"/>
    </source>
</evidence>
<proteinExistence type="predicted"/>
<sequence>MLRHAITASHRASATPRPRRAGAAAPPGPGGAAPDSGHRLASPALPAAPGGSCCRQPHPRPPPGPHRGGRRRFTPAPGPAAQPDTNLGDVPAAFTGARSRRGTGRGLTPGPGQTRVRPSPGKRPPFPATAAPPGPARPYPRGRGKMEAAAAASAGGGAGERRPPGGRSGRASASCGMEAARRPALLLPLLLPLLVAVLGAAGRGGPGPVTCGSVVKLLNVRHNVRLHSHDVRYGSGSGQQSVTGVSAADDGNSYWRVRGRTAAVCQRGTPVRCGQAIRLTHLGTGRNLHSHRFTSPLSGNQEVSAFGEAGEGDYLDDWTVVCSGTYWVRDDEVRFQHSSTDVFLSVTGEQYGRPIHGQKEVHGMATSSQNNYWKVMEGIFMQPSEAFQTEQYHAEL</sequence>
<keyword evidence="6" id="KW-1185">Reference proteome</keyword>
<protein>
    <submittedName>
        <fullName evidence="5">Stromal cell derived factor 2</fullName>
    </submittedName>
</protein>
<dbReference type="GO" id="GO:0005783">
    <property type="term" value="C:endoplasmic reticulum"/>
    <property type="evidence" value="ECO:0007669"/>
    <property type="project" value="UniProtKB-ARBA"/>
</dbReference>
<keyword evidence="2" id="KW-0732">Signal</keyword>
<dbReference type="GO" id="GO:0005576">
    <property type="term" value="C:extracellular region"/>
    <property type="evidence" value="ECO:0007669"/>
    <property type="project" value="UniProtKB-SubCell"/>
</dbReference>